<sequence length="79" mass="8467">MNQIPDTLSVGTVALTGAAWRTSSRSQTSNCVEVAPLPAGPAAVALRDSKDRGGPVLLFRRQQWRDFLTGTRNGEFAGH</sequence>
<evidence type="ECO:0000313" key="3">
    <source>
        <dbReference type="Proteomes" id="UP000198906"/>
    </source>
</evidence>
<reference evidence="3" key="1">
    <citation type="submission" date="2016-06" db="EMBL/GenBank/DDBJ databases">
        <authorList>
            <person name="Varghese N."/>
        </authorList>
    </citation>
    <scope>NUCLEOTIDE SEQUENCE [LARGE SCALE GENOMIC DNA]</scope>
    <source>
        <strain evidence="3">DSM 46123</strain>
    </source>
</reference>
<dbReference type="RefSeq" id="WP_091451266.1">
    <property type="nucleotide sequence ID" value="NZ_FMHU01000001.1"/>
</dbReference>
<gene>
    <name evidence="2" type="ORF">GA0074694_0315</name>
</gene>
<dbReference type="Pfam" id="PF04149">
    <property type="entry name" value="DUF397"/>
    <property type="match status" value="1"/>
</dbReference>
<proteinExistence type="predicted"/>
<evidence type="ECO:0000313" key="2">
    <source>
        <dbReference type="EMBL" id="SCL13408.1"/>
    </source>
</evidence>
<dbReference type="AlphaFoldDB" id="A0A1C6R8K0"/>
<organism evidence="2 3">
    <name type="scientific">Micromonospora inyonensis</name>
    <dbReference type="NCBI Taxonomy" id="47866"/>
    <lineage>
        <taxon>Bacteria</taxon>
        <taxon>Bacillati</taxon>
        <taxon>Actinomycetota</taxon>
        <taxon>Actinomycetes</taxon>
        <taxon>Micromonosporales</taxon>
        <taxon>Micromonosporaceae</taxon>
        <taxon>Micromonospora</taxon>
    </lineage>
</organism>
<dbReference type="EMBL" id="FMHU01000001">
    <property type="protein sequence ID" value="SCL13408.1"/>
    <property type="molecule type" value="Genomic_DNA"/>
</dbReference>
<dbReference type="Proteomes" id="UP000198906">
    <property type="component" value="Unassembled WGS sequence"/>
</dbReference>
<dbReference type="STRING" id="47866.GA0074694_0315"/>
<dbReference type="InterPro" id="IPR007278">
    <property type="entry name" value="DUF397"/>
</dbReference>
<protein>
    <recommendedName>
        <fullName evidence="1">DUF397 domain-containing protein</fullName>
    </recommendedName>
</protein>
<keyword evidence="3" id="KW-1185">Reference proteome</keyword>
<accession>A0A1C6R8K0</accession>
<evidence type="ECO:0000259" key="1">
    <source>
        <dbReference type="Pfam" id="PF04149"/>
    </source>
</evidence>
<feature type="domain" description="DUF397" evidence="1">
    <location>
        <begin position="18"/>
        <end position="72"/>
    </location>
</feature>
<name>A0A1C6R8K0_9ACTN</name>